<keyword evidence="2" id="KW-1185">Reference proteome</keyword>
<evidence type="ECO:0000313" key="2">
    <source>
        <dbReference type="Proteomes" id="UP000199236"/>
    </source>
</evidence>
<dbReference type="RefSeq" id="WP_090075536.1">
    <property type="nucleotide sequence ID" value="NZ_FOVR01000021.1"/>
</dbReference>
<dbReference type="EMBL" id="FOVR01000021">
    <property type="protein sequence ID" value="SFP08174.1"/>
    <property type="molecule type" value="Genomic_DNA"/>
</dbReference>
<organism evidence="1 2">
    <name type="scientific">Cohaesibacter marisflavi</name>
    <dbReference type="NCBI Taxonomy" id="655353"/>
    <lineage>
        <taxon>Bacteria</taxon>
        <taxon>Pseudomonadati</taxon>
        <taxon>Pseudomonadota</taxon>
        <taxon>Alphaproteobacteria</taxon>
        <taxon>Hyphomicrobiales</taxon>
        <taxon>Cohaesibacteraceae</taxon>
    </lineage>
</organism>
<dbReference type="Proteomes" id="UP000199236">
    <property type="component" value="Unassembled WGS sequence"/>
</dbReference>
<accession>A0A1I5MF03</accession>
<dbReference type="AlphaFoldDB" id="A0A1I5MF03"/>
<protein>
    <submittedName>
        <fullName evidence="1">Phage-related protein</fullName>
    </submittedName>
</protein>
<name>A0A1I5MF03_9HYPH</name>
<proteinExistence type="predicted"/>
<evidence type="ECO:0000313" key="1">
    <source>
        <dbReference type="EMBL" id="SFP08174.1"/>
    </source>
</evidence>
<gene>
    <name evidence="1" type="ORF">SAMN04488056_12115</name>
</gene>
<dbReference type="STRING" id="655353.SAMN04488056_12115"/>
<dbReference type="Pfam" id="PF05973">
    <property type="entry name" value="Gp49"/>
    <property type="match status" value="1"/>
</dbReference>
<dbReference type="OrthoDB" id="3233388at2"/>
<reference evidence="1 2" key="1">
    <citation type="submission" date="2016-10" db="EMBL/GenBank/DDBJ databases">
        <authorList>
            <person name="de Groot N.N."/>
        </authorList>
    </citation>
    <scope>NUCLEOTIDE SEQUENCE [LARGE SCALE GENOMIC DNA]</scope>
    <source>
        <strain evidence="1 2">CGMCC 1.9157</strain>
    </source>
</reference>
<sequence length="118" mass="13250">MTLPSKVLNAVFFRSTSGAEPVRDWLLSLDRADKKIIGADIATLEFCWPIGKPKCSPIVNVKGMYEVRSKITSGRIARVLFIIDGSNMVLLHGFIKKTQKTPLSELNLAKNRLKEFMK</sequence>
<dbReference type="InterPro" id="IPR009241">
    <property type="entry name" value="HigB-like"/>
</dbReference>